<keyword evidence="7" id="KW-0479">Metal-binding</keyword>
<evidence type="ECO:0000256" key="5">
    <source>
        <dbReference type="ARBA" id="ARBA00022670"/>
    </source>
</evidence>
<keyword evidence="14 15" id="KW-0472">Membrane</keyword>
<evidence type="ECO:0000313" key="17">
    <source>
        <dbReference type="EMBL" id="GGM37516.1"/>
    </source>
</evidence>
<dbReference type="Gene3D" id="3.30.2010.10">
    <property type="entry name" value="Metalloproteases ('zincins'), catalytic domain"/>
    <property type="match status" value="1"/>
</dbReference>
<evidence type="ECO:0000256" key="11">
    <source>
        <dbReference type="ARBA" id="ARBA00023034"/>
    </source>
</evidence>
<dbReference type="InterPro" id="IPR050083">
    <property type="entry name" value="HtpX_protease"/>
</dbReference>
<keyword evidence="4" id="KW-1003">Cell membrane</keyword>
<sequence length="671" mass="71056">MDGGGRAATLRALAAVAMLVGFWALAVALPIGLGWLAVWSWMTMPGSGAPELLSLLAVTAGVGVAIPIWQLLRARPDPPDEGVAVDEAAAPELWRQVRELAAAVGTRPPDEIRLVGRVNASVWEDTGLLGLRGGRRHLYVGVPLLLVWPVSWVRAFLAHELGHYSGQHARLTSVTYRGAHSMLRTIARVGPHRPAGKILSVYAWLYMLVFLAVGRRTELEADAAAARAAGREAIAGALGDAPALVGTWNLLVSGYARWARTEAYEPGELLARFARDPRHAPPVEPELDDQLRTHPPIAARLARIARLPDGACGSDPGGGETGEQPAIGLVAGPEVLEAALRTPDFHAVIEAAAAHEASLDADRLRSWGRLGDAVNALGTRAGAGLIRRLGPATRRADGRRDPGDAGEYIVSAAIAAGCARWVHAWSRPLQVEPPELVPAVAATCRDPAAVVPLQRLLADLGLPGVRVPLRTGELREEQLADVLFDLSFGPDGRRRLNLRTFPAGLAAAALIELSVHGRVVVGDDDQLAIAGDPTGDEFLDSVLDAVAGGRPRTAHEWLLHLGDAVTDTVAARARLRGRYDARSASHALNRLADPGTTNAVRARILAALEAGDLDGPDVALGMVLWATELSGQVLGRRAVLARWQLARFGARNNIARAVRVVIGLGSRVSAP</sequence>
<evidence type="ECO:0000256" key="14">
    <source>
        <dbReference type="ARBA" id="ARBA00023136"/>
    </source>
</evidence>
<keyword evidence="13" id="KW-0446">Lipid-binding</keyword>
<dbReference type="InterPro" id="IPR001915">
    <property type="entry name" value="Peptidase_M48"/>
</dbReference>
<keyword evidence="12" id="KW-0482">Metalloprotease</keyword>
<comment type="cofactor">
    <cofactor evidence="1">
        <name>Zn(2+)</name>
        <dbReference type="ChEBI" id="CHEBI:29105"/>
    </cofactor>
</comment>
<dbReference type="CDD" id="cd07328">
    <property type="entry name" value="M48_Ste24p_like"/>
    <property type="match status" value="1"/>
</dbReference>
<dbReference type="PANTHER" id="PTHR43221:SF1">
    <property type="entry name" value="PROTEASE HTPX"/>
    <property type="match status" value="1"/>
</dbReference>
<evidence type="ECO:0000313" key="18">
    <source>
        <dbReference type="Proteomes" id="UP000642070"/>
    </source>
</evidence>
<keyword evidence="8" id="KW-0378">Hydrolase</keyword>
<evidence type="ECO:0000256" key="10">
    <source>
        <dbReference type="ARBA" id="ARBA00022989"/>
    </source>
</evidence>
<dbReference type="PANTHER" id="PTHR43221">
    <property type="entry name" value="PROTEASE HTPX"/>
    <property type="match status" value="1"/>
</dbReference>
<evidence type="ECO:0000256" key="3">
    <source>
        <dbReference type="ARBA" id="ARBA00004651"/>
    </source>
</evidence>
<dbReference type="Gene3D" id="1.10.3630.10">
    <property type="entry name" value="yeast vps74-n-term truncation variant domain like"/>
    <property type="match status" value="1"/>
</dbReference>
<dbReference type="EMBL" id="BMPI01000020">
    <property type="protein sequence ID" value="GGM37516.1"/>
    <property type="molecule type" value="Genomic_DNA"/>
</dbReference>
<dbReference type="GO" id="GO:0012505">
    <property type="term" value="C:endomembrane system"/>
    <property type="evidence" value="ECO:0007669"/>
    <property type="project" value="UniProtKB-ARBA"/>
</dbReference>
<evidence type="ECO:0000256" key="12">
    <source>
        <dbReference type="ARBA" id="ARBA00023049"/>
    </source>
</evidence>
<name>A0A917TTJ8_9ACTN</name>
<dbReference type="GO" id="GO:0004222">
    <property type="term" value="F:metalloendopeptidase activity"/>
    <property type="evidence" value="ECO:0007669"/>
    <property type="project" value="InterPro"/>
</dbReference>
<proteinExistence type="predicted"/>
<dbReference type="GO" id="GO:0006508">
    <property type="term" value="P:proteolysis"/>
    <property type="evidence" value="ECO:0007669"/>
    <property type="project" value="UniProtKB-KW"/>
</dbReference>
<keyword evidence="10 15" id="KW-1133">Transmembrane helix</keyword>
<dbReference type="GO" id="GO:0070273">
    <property type="term" value="F:phosphatidylinositol-4-phosphate binding"/>
    <property type="evidence" value="ECO:0007669"/>
    <property type="project" value="InterPro"/>
</dbReference>
<evidence type="ECO:0000259" key="16">
    <source>
        <dbReference type="Pfam" id="PF01435"/>
    </source>
</evidence>
<keyword evidence="5" id="KW-0645">Protease</keyword>
<dbReference type="Proteomes" id="UP000642070">
    <property type="component" value="Unassembled WGS sequence"/>
</dbReference>
<evidence type="ECO:0000256" key="1">
    <source>
        <dbReference type="ARBA" id="ARBA00001947"/>
    </source>
</evidence>
<evidence type="ECO:0000256" key="4">
    <source>
        <dbReference type="ARBA" id="ARBA00022475"/>
    </source>
</evidence>
<dbReference type="InterPro" id="IPR038261">
    <property type="entry name" value="GPP34-like_sf"/>
</dbReference>
<evidence type="ECO:0000256" key="9">
    <source>
        <dbReference type="ARBA" id="ARBA00022833"/>
    </source>
</evidence>
<dbReference type="GO" id="GO:0005886">
    <property type="term" value="C:plasma membrane"/>
    <property type="evidence" value="ECO:0007669"/>
    <property type="project" value="UniProtKB-SubCell"/>
</dbReference>
<dbReference type="InterPro" id="IPR008628">
    <property type="entry name" value="GPP34-like"/>
</dbReference>
<keyword evidence="11" id="KW-0333">Golgi apparatus</keyword>
<reference evidence="17" key="1">
    <citation type="journal article" date="2014" name="Int. J. Syst. Evol. Microbiol.">
        <title>Complete genome sequence of Corynebacterium casei LMG S-19264T (=DSM 44701T), isolated from a smear-ripened cheese.</title>
        <authorList>
            <consortium name="US DOE Joint Genome Institute (JGI-PGF)"/>
            <person name="Walter F."/>
            <person name="Albersmeier A."/>
            <person name="Kalinowski J."/>
            <person name="Ruckert C."/>
        </authorList>
    </citation>
    <scope>NUCLEOTIDE SEQUENCE</scope>
    <source>
        <strain evidence="17">JCM 19831</strain>
    </source>
</reference>
<evidence type="ECO:0000256" key="13">
    <source>
        <dbReference type="ARBA" id="ARBA00023121"/>
    </source>
</evidence>
<feature type="domain" description="Peptidase M48" evidence="16">
    <location>
        <begin position="91"/>
        <end position="305"/>
    </location>
</feature>
<dbReference type="AlphaFoldDB" id="A0A917TTJ8"/>
<gene>
    <name evidence="17" type="ORF">GCM10007977_043690</name>
</gene>
<evidence type="ECO:0000256" key="15">
    <source>
        <dbReference type="SAM" id="Phobius"/>
    </source>
</evidence>
<dbReference type="Pfam" id="PF05719">
    <property type="entry name" value="GPP34"/>
    <property type="match status" value="1"/>
</dbReference>
<dbReference type="GO" id="GO:0005737">
    <property type="term" value="C:cytoplasm"/>
    <property type="evidence" value="ECO:0007669"/>
    <property type="project" value="UniProtKB-ARBA"/>
</dbReference>
<comment type="subcellular location">
    <subcellularLocation>
        <location evidence="3">Cell membrane</location>
        <topology evidence="3">Multi-pass membrane protein</topology>
    </subcellularLocation>
    <subcellularLocation>
        <location evidence="2">Golgi apparatus membrane</location>
        <topology evidence="2">Peripheral membrane protein</topology>
        <orientation evidence="2">Cytoplasmic side</orientation>
    </subcellularLocation>
</comment>
<keyword evidence="9" id="KW-0862">Zinc</keyword>
<comment type="caution">
    <text evidence="17">The sequence shown here is derived from an EMBL/GenBank/DDBJ whole genome shotgun (WGS) entry which is preliminary data.</text>
</comment>
<protein>
    <recommendedName>
        <fullName evidence="16">Peptidase M48 domain-containing protein</fullName>
    </recommendedName>
</protein>
<evidence type="ECO:0000256" key="2">
    <source>
        <dbReference type="ARBA" id="ARBA00004255"/>
    </source>
</evidence>
<accession>A0A917TTJ8</accession>
<evidence type="ECO:0000256" key="6">
    <source>
        <dbReference type="ARBA" id="ARBA00022692"/>
    </source>
</evidence>
<feature type="transmembrane region" description="Helical" evidence="15">
    <location>
        <begin position="52"/>
        <end position="72"/>
    </location>
</feature>
<keyword evidence="18" id="KW-1185">Reference proteome</keyword>
<evidence type="ECO:0000256" key="7">
    <source>
        <dbReference type="ARBA" id="ARBA00022723"/>
    </source>
</evidence>
<dbReference type="RefSeq" id="WP_190251748.1">
    <property type="nucleotide sequence ID" value="NZ_BMPI01000020.1"/>
</dbReference>
<dbReference type="Pfam" id="PF01435">
    <property type="entry name" value="Peptidase_M48"/>
    <property type="match status" value="1"/>
</dbReference>
<organism evidence="17 18">
    <name type="scientific">Dactylosporangium sucinum</name>
    <dbReference type="NCBI Taxonomy" id="1424081"/>
    <lineage>
        <taxon>Bacteria</taxon>
        <taxon>Bacillati</taxon>
        <taxon>Actinomycetota</taxon>
        <taxon>Actinomycetes</taxon>
        <taxon>Micromonosporales</taxon>
        <taxon>Micromonosporaceae</taxon>
        <taxon>Dactylosporangium</taxon>
    </lineage>
</organism>
<evidence type="ECO:0000256" key="8">
    <source>
        <dbReference type="ARBA" id="ARBA00022801"/>
    </source>
</evidence>
<feature type="transmembrane region" description="Helical" evidence="15">
    <location>
        <begin position="12"/>
        <end position="40"/>
    </location>
</feature>
<keyword evidence="6 15" id="KW-0812">Transmembrane</keyword>
<dbReference type="GO" id="GO:0046872">
    <property type="term" value="F:metal ion binding"/>
    <property type="evidence" value="ECO:0007669"/>
    <property type="project" value="UniProtKB-KW"/>
</dbReference>
<reference evidence="17" key="2">
    <citation type="submission" date="2020-09" db="EMBL/GenBank/DDBJ databases">
        <authorList>
            <person name="Sun Q."/>
            <person name="Ohkuma M."/>
        </authorList>
    </citation>
    <scope>NUCLEOTIDE SEQUENCE</scope>
    <source>
        <strain evidence="17">JCM 19831</strain>
    </source>
</reference>